<reference evidence="1 2" key="2">
    <citation type="journal article" date="2022" name="Mol. Ecol. Resour.">
        <title>The genomes of chicory, endive, great burdock and yacon provide insights into Asteraceae paleo-polyploidization history and plant inulin production.</title>
        <authorList>
            <person name="Fan W."/>
            <person name="Wang S."/>
            <person name="Wang H."/>
            <person name="Wang A."/>
            <person name="Jiang F."/>
            <person name="Liu H."/>
            <person name="Zhao H."/>
            <person name="Xu D."/>
            <person name="Zhang Y."/>
        </authorList>
    </citation>
    <scope>NUCLEOTIDE SEQUENCE [LARGE SCALE GENOMIC DNA]</scope>
    <source>
        <strain evidence="2">cv. Punajuju</strain>
        <tissue evidence="1">Leaves</tissue>
    </source>
</reference>
<reference evidence="2" key="1">
    <citation type="journal article" date="2022" name="Mol. Ecol. Resour.">
        <title>The genomes of chicory, endive, great burdock and yacon provide insights into Asteraceae palaeo-polyploidization history and plant inulin production.</title>
        <authorList>
            <person name="Fan W."/>
            <person name="Wang S."/>
            <person name="Wang H."/>
            <person name="Wang A."/>
            <person name="Jiang F."/>
            <person name="Liu H."/>
            <person name="Zhao H."/>
            <person name="Xu D."/>
            <person name="Zhang Y."/>
        </authorList>
    </citation>
    <scope>NUCLEOTIDE SEQUENCE [LARGE SCALE GENOMIC DNA]</scope>
    <source>
        <strain evidence="2">cv. Punajuju</strain>
    </source>
</reference>
<dbReference type="Proteomes" id="UP001055811">
    <property type="component" value="Linkage Group LG01"/>
</dbReference>
<sequence>MASSRVFTVLFFFVFAILSSSVWISSATEAEKEHVLTLDHSNFSEVVSKHKFIVVEFYAPWCGHCKNLAPEYEKAASVLSSNEPPVFLAKVDANAEENKPLAQQYEIQGFPTIKILKNGGEVVQDYKGPREADGIVEYLKKQVGPASFEIKTPEDAGSLIDEKKVVVVGIFPTLSGEEYEKFTILADKLRSDYDFVHTTNAELLPRGESKVTTPTVRVLKPFDELFVDFQKFEVDELEKFIEDASIPLVTLFDQSPTNQPFLIKFFESSNAKAMLFLDFSHDQIETFKSKYNDVAGLYKGKGLNFLLGDVKASQAALQYFGLKEEQSPVLIVQNSNGLKFINSNVESDQMAPWLKDYVDGKVKPFIKSEPIPETNNEPVKVVVANSLQDMVLDSTKNVLLEIYAPWCGHCKKLAPILDEVAVSFENDAGVMIAKFDGSNNDIPSDTFEVQGYPTLYFRTSSGKVLPYDGNRTKEDIIEFIQKNREDEISQSSTTTTTTTTEPAKDEL</sequence>
<accession>A0ACB9H715</accession>
<protein>
    <submittedName>
        <fullName evidence="1">Uncharacterized protein</fullName>
    </submittedName>
</protein>
<evidence type="ECO:0000313" key="2">
    <source>
        <dbReference type="Proteomes" id="UP001055811"/>
    </source>
</evidence>
<proteinExistence type="predicted"/>
<organism evidence="1 2">
    <name type="scientific">Cichorium intybus</name>
    <name type="common">Chicory</name>
    <dbReference type="NCBI Taxonomy" id="13427"/>
    <lineage>
        <taxon>Eukaryota</taxon>
        <taxon>Viridiplantae</taxon>
        <taxon>Streptophyta</taxon>
        <taxon>Embryophyta</taxon>
        <taxon>Tracheophyta</taxon>
        <taxon>Spermatophyta</taxon>
        <taxon>Magnoliopsida</taxon>
        <taxon>eudicotyledons</taxon>
        <taxon>Gunneridae</taxon>
        <taxon>Pentapetalae</taxon>
        <taxon>asterids</taxon>
        <taxon>campanulids</taxon>
        <taxon>Asterales</taxon>
        <taxon>Asteraceae</taxon>
        <taxon>Cichorioideae</taxon>
        <taxon>Cichorieae</taxon>
        <taxon>Cichoriinae</taxon>
        <taxon>Cichorium</taxon>
    </lineage>
</organism>
<comment type="caution">
    <text evidence="1">The sequence shown here is derived from an EMBL/GenBank/DDBJ whole genome shotgun (WGS) entry which is preliminary data.</text>
</comment>
<evidence type="ECO:0000313" key="1">
    <source>
        <dbReference type="EMBL" id="KAI3790752.1"/>
    </source>
</evidence>
<name>A0ACB9H715_CICIN</name>
<keyword evidence="2" id="KW-1185">Reference proteome</keyword>
<dbReference type="EMBL" id="CM042009">
    <property type="protein sequence ID" value="KAI3790752.1"/>
    <property type="molecule type" value="Genomic_DNA"/>
</dbReference>
<gene>
    <name evidence="1" type="ORF">L2E82_04029</name>
</gene>